<dbReference type="EMBL" id="BMHO01000001">
    <property type="protein sequence ID" value="GGD41811.1"/>
    <property type="molecule type" value="Genomic_DNA"/>
</dbReference>
<evidence type="ECO:0000313" key="2">
    <source>
        <dbReference type="Proteomes" id="UP000633205"/>
    </source>
</evidence>
<accession>A0A917DJ26</accession>
<protein>
    <recommendedName>
        <fullName evidence="3">DUF2867 domain-containing protein</fullName>
    </recommendedName>
</protein>
<evidence type="ECO:0008006" key="3">
    <source>
        <dbReference type="Google" id="ProtNLM"/>
    </source>
</evidence>
<gene>
    <name evidence="1" type="ORF">GCM10010915_23480</name>
</gene>
<name>A0A917DJ26_9MICO</name>
<organism evidence="1 2">
    <name type="scientific">Microbacterium faecale</name>
    <dbReference type="NCBI Taxonomy" id="1804630"/>
    <lineage>
        <taxon>Bacteria</taxon>
        <taxon>Bacillati</taxon>
        <taxon>Actinomycetota</taxon>
        <taxon>Actinomycetes</taxon>
        <taxon>Micrococcales</taxon>
        <taxon>Microbacteriaceae</taxon>
        <taxon>Microbacterium</taxon>
    </lineage>
</organism>
<keyword evidence="2" id="KW-1185">Reference proteome</keyword>
<dbReference type="Proteomes" id="UP000633205">
    <property type="component" value="Unassembled WGS sequence"/>
</dbReference>
<reference evidence="1" key="1">
    <citation type="journal article" date="2014" name="Int. J. Syst. Evol. Microbiol.">
        <title>Complete genome sequence of Corynebacterium casei LMG S-19264T (=DSM 44701T), isolated from a smear-ripened cheese.</title>
        <authorList>
            <consortium name="US DOE Joint Genome Institute (JGI-PGF)"/>
            <person name="Walter F."/>
            <person name="Albersmeier A."/>
            <person name="Kalinowski J."/>
            <person name="Ruckert C."/>
        </authorList>
    </citation>
    <scope>NUCLEOTIDE SEQUENCE</scope>
    <source>
        <strain evidence="1">CGMCC 1.15152</strain>
    </source>
</reference>
<comment type="caution">
    <text evidence="1">The sequence shown here is derived from an EMBL/GenBank/DDBJ whole genome shotgun (WGS) entry which is preliminary data.</text>
</comment>
<proteinExistence type="predicted"/>
<sequence>MAEIAPDVWSRTSLRPHRADQFTVQLPQLIDAPAEAWARAIFGDVPDIGQRFIFQALLRYPLARGPSPSTIAGWPIMDQGDTWVRLENWSSSTICHLIVSADSASVSLTTLMHYRKRYGAWVWGPLSRVHRRLAPGLLRDAVRTIGVTG</sequence>
<dbReference type="AlphaFoldDB" id="A0A917DJ26"/>
<reference evidence="1" key="2">
    <citation type="submission" date="2020-09" db="EMBL/GenBank/DDBJ databases">
        <authorList>
            <person name="Sun Q."/>
            <person name="Zhou Y."/>
        </authorList>
    </citation>
    <scope>NUCLEOTIDE SEQUENCE</scope>
    <source>
        <strain evidence="1">CGMCC 1.15152</strain>
    </source>
</reference>
<evidence type="ECO:0000313" key="1">
    <source>
        <dbReference type="EMBL" id="GGD41811.1"/>
    </source>
</evidence>